<comment type="catalytic activity">
    <reaction evidence="3">
        <text>3',5'-cyclic UMP + H2O = UMP + H(+)</text>
        <dbReference type="Rhea" id="RHEA:70575"/>
        <dbReference type="ChEBI" id="CHEBI:15377"/>
        <dbReference type="ChEBI" id="CHEBI:15378"/>
        <dbReference type="ChEBI" id="CHEBI:57865"/>
        <dbReference type="ChEBI" id="CHEBI:184387"/>
    </reaction>
    <physiologicalReaction direction="left-to-right" evidence="3">
        <dbReference type="Rhea" id="RHEA:70576"/>
    </physiologicalReaction>
</comment>
<dbReference type="InterPro" id="IPR001279">
    <property type="entry name" value="Metallo-B-lactamas"/>
</dbReference>
<evidence type="ECO:0000313" key="6">
    <source>
        <dbReference type="Proteomes" id="UP000078148"/>
    </source>
</evidence>
<dbReference type="OrthoDB" id="9761531at2"/>
<name>A0A172ZKN1_9BACL</name>
<dbReference type="InterPro" id="IPR036866">
    <property type="entry name" value="RibonucZ/Hydroxyglut_hydro"/>
</dbReference>
<dbReference type="Pfam" id="PF21221">
    <property type="entry name" value="B_lactamase-like_C"/>
    <property type="match status" value="1"/>
</dbReference>
<dbReference type="PANTHER" id="PTHR23131">
    <property type="entry name" value="ENDORIBONUCLEASE LACTB2"/>
    <property type="match status" value="1"/>
</dbReference>
<organism evidence="5 6">
    <name type="scientific">Paenibacillus bovis</name>
    <dbReference type="NCBI Taxonomy" id="1616788"/>
    <lineage>
        <taxon>Bacteria</taxon>
        <taxon>Bacillati</taxon>
        <taxon>Bacillota</taxon>
        <taxon>Bacilli</taxon>
        <taxon>Bacillales</taxon>
        <taxon>Paenibacillaceae</taxon>
        <taxon>Paenibacillus</taxon>
    </lineage>
</organism>
<gene>
    <name evidence="5" type="ORF">AR543_20215</name>
</gene>
<evidence type="ECO:0000256" key="1">
    <source>
        <dbReference type="ARBA" id="ARBA00034221"/>
    </source>
</evidence>
<dbReference type="Gene3D" id="3.60.15.10">
    <property type="entry name" value="Ribonuclease Z/Hydroxyacylglutathione hydrolase-like"/>
    <property type="match status" value="1"/>
</dbReference>
<dbReference type="CDD" id="cd07725">
    <property type="entry name" value="TTHA1429-like_MBL-fold"/>
    <property type="match status" value="1"/>
</dbReference>
<dbReference type="InterPro" id="IPR036388">
    <property type="entry name" value="WH-like_DNA-bd_sf"/>
</dbReference>
<dbReference type="SMART" id="SM00849">
    <property type="entry name" value="Lactamase_B"/>
    <property type="match status" value="1"/>
</dbReference>
<reference evidence="5 6" key="2">
    <citation type="journal article" date="2016" name="Int. J. Syst. Evol. Microbiol.">
        <title>Paenibacillus bovis sp. nov., isolated from raw yak (Bos grunniens) milk.</title>
        <authorList>
            <person name="Gao C."/>
            <person name="Han J."/>
            <person name="Liu Z."/>
            <person name="Xu X."/>
            <person name="Hang F."/>
            <person name="Wu Z."/>
        </authorList>
    </citation>
    <scope>NUCLEOTIDE SEQUENCE [LARGE SCALE GENOMIC DNA]</scope>
    <source>
        <strain evidence="5 6">BD3526</strain>
    </source>
</reference>
<dbReference type="Gene3D" id="1.10.10.10">
    <property type="entry name" value="Winged helix-like DNA-binding domain superfamily/Winged helix DNA-binding domain"/>
    <property type="match status" value="1"/>
</dbReference>
<evidence type="ECO:0000256" key="2">
    <source>
        <dbReference type="ARBA" id="ARBA00034301"/>
    </source>
</evidence>
<feature type="domain" description="Metallo-beta-lactamase" evidence="4">
    <location>
        <begin position="26"/>
        <end position="239"/>
    </location>
</feature>
<evidence type="ECO:0000256" key="3">
    <source>
        <dbReference type="ARBA" id="ARBA00048505"/>
    </source>
</evidence>
<dbReference type="AlphaFoldDB" id="A0A172ZKN1"/>
<evidence type="ECO:0000259" key="4">
    <source>
        <dbReference type="SMART" id="SM00849"/>
    </source>
</evidence>
<comment type="catalytic activity">
    <reaction evidence="1">
        <text>3',5'-cyclic CMP + H2O = CMP + H(+)</text>
        <dbReference type="Rhea" id="RHEA:72675"/>
        <dbReference type="ChEBI" id="CHEBI:15377"/>
        <dbReference type="ChEBI" id="CHEBI:15378"/>
        <dbReference type="ChEBI" id="CHEBI:58003"/>
        <dbReference type="ChEBI" id="CHEBI:60377"/>
    </reaction>
    <physiologicalReaction direction="left-to-right" evidence="1">
        <dbReference type="Rhea" id="RHEA:72676"/>
    </physiologicalReaction>
</comment>
<accession>A0A172ZKN1</accession>
<dbReference type="GO" id="GO:0016787">
    <property type="term" value="F:hydrolase activity"/>
    <property type="evidence" value="ECO:0007669"/>
    <property type="project" value="UniProtKB-KW"/>
</dbReference>
<dbReference type="InterPro" id="IPR048933">
    <property type="entry name" value="B_lactamase-like_C"/>
</dbReference>
<protein>
    <submittedName>
        <fullName evidence="5">Hydrolase</fullName>
    </submittedName>
</protein>
<dbReference type="PANTHER" id="PTHR23131:SF4">
    <property type="entry name" value="METALLO-BETA-LACTAMASE SUPERFAMILY POTEIN"/>
    <property type="match status" value="1"/>
</dbReference>
<dbReference type="Proteomes" id="UP000078148">
    <property type="component" value="Chromosome"/>
</dbReference>
<comment type="function">
    <text evidence="2">Counteracts the endogenous Pycsar antiviral defense system. Phosphodiesterase that enables metal-dependent hydrolysis of host cyclic nucleotide Pycsar defense signals such as cCMP and cUMP.</text>
</comment>
<keyword evidence="6" id="KW-1185">Reference proteome</keyword>
<dbReference type="EMBL" id="CP013023">
    <property type="protein sequence ID" value="ANF98103.1"/>
    <property type="molecule type" value="Genomic_DNA"/>
</dbReference>
<dbReference type="RefSeq" id="WP_060536184.1">
    <property type="nucleotide sequence ID" value="NZ_CP013023.1"/>
</dbReference>
<proteinExistence type="predicted"/>
<reference evidence="6" key="1">
    <citation type="submission" date="2015-10" db="EMBL/GenBank/DDBJ databases">
        <title>Genome of Paenibacillus bovis sp. nov.</title>
        <authorList>
            <person name="Wu Z."/>
            <person name="Gao C."/>
            <person name="Liu Z."/>
            <person name="Zheng H."/>
        </authorList>
    </citation>
    <scope>NUCLEOTIDE SEQUENCE [LARGE SCALE GENOMIC DNA]</scope>
    <source>
        <strain evidence="6">BD3526</strain>
    </source>
</reference>
<sequence>MKLPEITRGEHEIIQVKIAMSYPLRWVNSYLIGGSSGWSIVDPGPRSADNEQAWQHVLDTLGIPLPTIRSIVLTHHHPDHYGLSGWFQQQCGMPVWISERALAEANRSWSRGNTAASDLVHLFASHGMPEEITSRLPAHLDSFVPQVVPQPEVTFIQPGQMLEIGDRLWETIETSGHAAGHISFYQPEQRLMLCGDAVLPQISPNISLVPGSDPSPLESYLTGLRQLGQYEVDLAYPGHRRPFTHFRDRTEKLLLHHEERLQAMEDRIRDQPRTGYEVCSGLFNNELTLHQLRFAMSETLAHLVELERLGRAVRQEQGGIISFSAK</sequence>
<dbReference type="KEGG" id="pbv:AR543_20215"/>
<dbReference type="Pfam" id="PF00753">
    <property type="entry name" value="Lactamase_B"/>
    <property type="match status" value="1"/>
</dbReference>
<dbReference type="SUPFAM" id="SSF56281">
    <property type="entry name" value="Metallo-hydrolase/oxidoreductase"/>
    <property type="match status" value="1"/>
</dbReference>
<dbReference type="STRING" id="1616788.AR543_20215"/>
<keyword evidence="5" id="KW-0378">Hydrolase</keyword>
<evidence type="ECO:0000313" key="5">
    <source>
        <dbReference type="EMBL" id="ANF98103.1"/>
    </source>
</evidence>
<dbReference type="InterPro" id="IPR050662">
    <property type="entry name" value="Sec-metab_biosynth-thioest"/>
</dbReference>